<dbReference type="SUPFAM" id="SSF46785">
    <property type="entry name" value="Winged helix' DNA-binding domain"/>
    <property type="match status" value="1"/>
</dbReference>
<evidence type="ECO:0000256" key="1">
    <source>
        <dbReference type="ARBA" id="ARBA00023015"/>
    </source>
</evidence>
<dbReference type="InterPro" id="IPR023187">
    <property type="entry name" value="Tscrpt_reg_MarR-type_CS"/>
</dbReference>
<keyword evidence="2 5" id="KW-0238">DNA-binding</keyword>
<keyword evidence="1" id="KW-0805">Transcription regulation</keyword>
<dbReference type="EMBL" id="FOHU01000025">
    <property type="protein sequence ID" value="SET73937.1"/>
    <property type="molecule type" value="Genomic_DNA"/>
</dbReference>
<dbReference type="PRINTS" id="PR00598">
    <property type="entry name" value="HTHMARR"/>
</dbReference>
<dbReference type="Gene3D" id="1.10.10.10">
    <property type="entry name" value="Winged helix-like DNA-binding domain superfamily/Winged helix DNA-binding domain"/>
    <property type="match status" value="1"/>
</dbReference>
<evidence type="ECO:0000256" key="3">
    <source>
        <dbReference type="ARBA" id="ARBA00023163"/>
    </source>
</evidence>
<dbReference type="InterPro" id="IPR036388">
    <property type="entry name" value="WH-like_DNA-bd_sf"/>
</dbReference>
<dbReference type="InterPro" id="IPR000835">
    <property type="entry name" value="HTH_MarR-typ"/>
</dbReference>
<evidence type="ECO:0000259" key="4">
    <source>
        <dbReference type="PROSITE" id="PS50995"/>
    </source>
</evidence>
<dbReference type="OrthoDB" id="6462103at2"/>
<dbReference type="GO" id="GO:0003677">
    <property type="term" value="F:DNA binding"/>
    <property type="evidence" value="ECO:0007669"/>
    <property type="project" value="UniProtKB-KW"/>
</dbReference>
<keyword evidence="6" id="KW-1185">Reference proteome</keyword>
<dbReference type="Pfam" id="PF01047">
    <property type="entry name" value="MarR"/>
    <property type="match status" value="1"/>
</dbReference>
<feature type="domain" description="HTH marR-type" evidence="4">
    <location>
        <begin position="5"/>
        <end position="137"/>
    </location>
</feature>
<proteinExistence type="predicted"/>
<dbReference type="SMART" id="SM00347">
    <property type="entry name" value="HTH_MARR"/>
    <property type="match status" value="1"/>
</dbReference>
<organism evidence="5 6">
    <name type="scientific">Natronincola peptidivorans</name>
    <dbReference type="NCBI Taxonomy" id="426128"/>
    <lineage>
        <taxon>Bacteria</taxon>
        <taxon>Bacillati</taxon>
        <taxon>Bacillota</taxon>
        <taxon>Clostridia</taxon>
        <taxon>Peptostreptococcales</taxon>
        <taxon>Natronincolaceae</taxon>
        <taxon>Natronincola</taxon>
    </lineage>
</organism>
<dbReference type="GO" id="GO:0003700">
    <property type="term" value="F:DNA-binding transcription factor activity"/>
    <property type="evidence" value="ECO:0007669"/>
    <property type="project" value="InterPro"/>
</dbReference>
<dbReference type="PROSITE" id="PS50995">
    <property type="entry name" value="HTH_MARR_2"/>
    <property type="match status" value="1"/>
</dbReference>
<dbReference type="InterPro" id="IPR036390">
    <property type="entry name" value="WH_DNA-bd_sf"/>
</dbReference>
<dbReference type="PANTHER" id="PTHR42756">
    <property type="entry name" value="TRANSCRIPTIONAL REGULATOR, MARR"/>
    <property type="match status" value="1"/>
</dbReference>
<dbReference type="STRING" id="426128.SAMN05660297_03338"/>
<evidence type="ECO:0000313" key="6">
    <source>
        <dbReference type="Proteomes" id="UP000199568"/>
    </source>
</evidence>
<evidence type="ECO:0000256" key="2">
    <source>
        <dbReference type="ARBA" id="ARBA00023125"/>
    </source>
</evidence>
<gene>
    <name evidence="5" type="ORF">SAMN05660297_03338</name>
</gene>
<accession>A0A1I0GRK7</accession>
<protein>
    <submittedName>
        <fullName evidence="5">DNA-binding transcriptional regulator, MarR family</fullName>
    </submittedName>
</protein>
<keyword evidence="3" id="KW-0804">Transcription</keyword>
<name>A0A1I0GRK7_9FIRM</name>
<dbReference type="Proteomes" id="UP000199568">
    <property type="component" value="Unassembled WGS sequence"/>
</dbReference>
<dbReference type="AlphaFoldDB" id="A0A1I0GRK7"/>
<evidence type="ECO:0000313" key="5">
    <source>
        <dbReference type="EMBL" id="SET73937.1"/>
    </source>
</evidence>
<dbReference type="PANTHER" id="PTHR42756:SF2">
    <property type="entry name" value="MARR FAMILY REGULATORY PROTEIN"/>
    <property type="match status" value="1"/>
</dbReference>
<reference evidence="5 6" key="1">
    <citation type="submission" date="2016-10" db="EMBL/GenBank/DDBJ databases">
        <authorList>
            <person name="de Groot N.N."/>
        </authorList>
    </citation>
    <scope>NUCLEOTIDE SEQUENCE [LARGE SCALE GENOMIC DNA]</scope>
    <source>
        <strain evidence="5 6">DSM 18979</strain>
    </source>
</reference>
<sequence length="149" mass="17294">MNKNHKSVGKYIAILYRQAQSYIVSQTKAYNIGRGQYAYLMVLFEQDGISQEDLSNQLMIDKGTTARAIDKLEKAGYVTRRINAEDRRAYNVFITDKAREIQPVLYRTLTSLTDNYVKDLNQDEKEVLYKILEKMVNSAMVYTKENSED</sequence>
<dbReference type="PROSITE" id="PS01117">
    <property type="entry name" value="HTH_MARR_1"/>
    <property type="match status" value="1"/>
</dbReference>
<dbReference type="RefSeq" id="WP_090446599.1">
    <property type="nucleotide sequence ID" value="NZ_FOHU01000025.1"/>
</dbReference>